<organism evidence="2 3">
    <name type="scientific">Citrullus colocynthis</name>
    <name type="common">colocynth</name>
    <dbReference type="NCBI Taxonomy" id="252529"/>
    <lineage>
        <taxon>Eukaryota</taxon>
        <taxon>Viridiplantae</taxon>
        <taxon>Streptophyta</taxon>
        <taxon>Embryophyta</taxon>
        <taxon>Tracheophyta</taxon>
        <taxon>Spermatophyta</taxon>
        <taxon>Magnoliopsida</taxon>
        <taxon>eudicotyledons</taxon>
        <taxon>Gunneridae</taxon>
        <taxon>Pentapetalae</taxon>
        <taxon>rosids</taxon>
        <taxon>fabids</taxon>
        <taxon>Cucurbitales</taxon>
        <taxon>Cucurbitaceae</taxon>
        <taxon>Benincaseae</taxon>
        <taxon>Citrullus</taxon>
    </lineage>
</organism>
<keyword evidence="3" id="KW-1185">Reference proteome</keyword>
<dbReference type="EMBL" id="OZ021741">
    <property type="protein sequence ID" value="CAK9325838.1"/>
    <property type="molecule type" value="Genomic_DNA"/>
</dbReference>
<protein>
    <submittedName>
        <fullName evidence="2">Uncharacterized protein</fullName>
    </submittedName>
</protein>
<accession>A0ABP0Z238</accession>
<evidence type="ECO:0000256" key="1">
    <source>
        <dbReference type="SAM" id="MobiDB-lite"/>
    </source>
</evidence>
<sequence>MGCWHWECRVGLGSSGMCRTGCGGVGRLRQGWAGWVSRRRRQSFVLQLRPCSFHAANHFSMDPPISNRSRRTTNKSDLYSTVVIHSNSDSDSDNNPDDRNLHR</sequence>
<feature type="region of interest" description="Disordered" evidence="1">
    <location>
        <begin position="83"/>
        <end position="103"/>
    </location>
</feature>
<name>A0ABP0Z238_9ROSI</name>
<evidence type="ECO:0000313" key="3">
    <source>
        <dbReference type="Proteomes" id="UP001642487"/>
    </source>
</evidence>
<dbReference type="Proteomes" id="UP001642487">
    <property type="component" value="Chromosome 7"/>
</dbReference>
<gene>
    <name evidence="2" type="ORF">CITCOLO1_LOCUS18111</name>
</gene>
<reference evidence="2 3" key="1">
    <citation type="submission" date="2024-03" db="EMBL/GenBank/DDBJ databases">
        <authorList>
            <person name="Gkanogiannis A."/>
            <person name="Becerra Lopez-Lavalle L."/>
        </authorList>
    </citation>
    <scope>NUCLEOTIDE SEQUENCE [LARGE SCALE GENOMIC DNA]</scope>
</reference>
<proteinExistence type="predicted"/>
<evidence type="ECO:0000313" key="2">
    <source>
        <dbReference type="EMBL" id="CAK9325838.1"/>
    </source>
</evidence>